<dbReference type="SMART" id="SM00283">
    <property type="entry name" value="MA"/>
    <property type="match status" value="1"/>
</dbReference>
<evidence type="ECO:0000256" key="4">
    <source>
        <dbReference type="SAM" id="Coils"/>
    </source>
</evidence>
<name>A0A7Y0USH4_9ACTO</name>
<organism evidence="8 9">
    <name type="scientific">Mobiluncus mulieris</name>
    <dbReference type="NCBI Taxonomy" id="2052"/>
    <lineage>
        <taxon>Bacteria</taxon>
        <taxon>Bacillati</taxon>
        <taxon>Actinomycetota</taxon>
        <taxon>Actinomycetes</taxon>
        <taxon>Actinomycetales</taxon>
        <taxon>Actinomycetaceae</taxon>
        <taxon>Mobiluncus</taxon>
    </lineage>
</organism>
<dbReference type="PANTHER" id="PTHR32089:SF112">
    <property type="entry name" value="LYSOZYME-LIKE PROTEIN-RELATED"/>
    <property type="match status" value="1"/>
</dbReference>
<evidence type="ECO:0000256" key="2">
    <source>
        <dbReference type="ARBA" id="ARBA00029447"/>
    </source>
</evidence>
<gene>
    <name evidence="8" type="ORF">HHJ77_02940</name>
    <name evidence="7" type="ORF">HHJ78_00530</name>
</gene>
<dbReference type="SUPFAM" id="SSF58104">
    <property type="entry name" value="Methyl-accepting chemotaxis protein (MCP) signaling domain"/>
    <property type="match status" value="1"/>
</dbReference>
<evidence type="ECO:0000313" key="9">
    <source>
        <dbReference type="Proteomes" id="UP000575397"/>
    </source>
</evidence>
<keyword evidence="5" id="KW-1133">Transmembrane helix</keyword>
<dbReference type="GO" id="GO:0004888">
    <property type="term" value="F:transmembrane signaling receptor activity"/>
    <property type="evidence" value="ECO:0007669"/>
    <property type="project" value="InterPro"/>
</dbReference>
<comment type="caution">
    <text evidence="8">The sequence shown here is derived from an EMBL/GenBank/DDBJ whole genome shotgun (WGS) entry which is preliminary data.</text>
</comment>
<reference evidence="9 10" key="1">
    <citation type="submission" date="2020-04" db="EMBL/GenBank/DDBJ databases">
        <title>Antimicrobial susceptibility and clonality of vaginal-derived multi-drug resistant Mobiluncus isolates in China.</title>
        <authorList>
            <person name="Zhang X."/>
        </authorList>
    </citation>
    <scope>NUCLEOTIDE SEQUENCE [LARGE SCALE GENOMIC DNA]</scope>
    <source>
        <strain evidence="8 9">12</strain>
        <strain evidence="7 10">13</strain>
    </source>
</reference>
<feature type="transmembrane region" description="Helical" evidence="5">
    <location>
        <begin position="212"/>
        <end position="236"/>
    </location>
</feature>
<dbReference type="Proteomes" id="UP000578252">
    <property type="component" value="Unassembled WGS sequence"/>
</dbReference>
<keyword evidence="5" id="KW-0812">Transmembrane</keyword>
<accession>A0A7Y0USH4</accession>
<keyword evidence="1 3" id="KW-0807">Transducer</keyword>
<dbReference type="Pfam" id="PF00015">
    <property type="entry name" value="MCPsignal"/>
    <property type="match status" value="1"/>
</dbReference>
<dbReference type="RefSeq" id="WP_169762323.1">
    <property type="nucleotide sequence ID" value="NZ_JABCUR010000001.1"/>
</dbReference>
<keyword evidence="5" id="KW-0472">Membrane</keyword>
<dbReference type="GO" id="GO:0006935">
    <property type="term" value="P:chemotaxis"/>
    <property type="evidence" value="ECO:0007669"/>
    <property type="project" value="InterPro"/>
</dbReference>
<protein>
    <submittedName>
        <fullName evidence="8">Methyl-accepting chemotaxis protein</fullName>
    </submittedName>
</protein>
<comment type="similarity">
    <text evidence="2">Belongs to the methyl-accepting chemotaxis (MCP) protein family.</text>
</comment>
<dbReference type="EMBL" id="JABCUR010000001">
    <property type="protein sequence ID" value="NMW64061.1"/>
    <property type="molecule type" value="Genomic_DNA"/>
</dbReference>
<dbReference type="PRINTS" id="PR00260">
    <property type="entry name" value="CHEMTRNSDUCR"/>
</dbReference>
<dbReference type="Proteomes" id="UP000575397">
    <property type="component" value="Unassembled WGS sequence"/>
</dbReference>
<sequence>MRFSFMVKMTITSVIVLALVGLGVQISSIFASKTVNAAQHQSAEREIGIATLKSASVELTDTSRVYVVSGLSEALSTYFNQKYVLKDREYGEKLIKENGGSPQLLDLINKSKEATKQTDQDELHAMALAALSRGEDFSTLPADMENYNFTPEEKNLDAAKQQKLASDLVFGQAYANAKRAVDSPLNNLNTIESGMGSQGQNQITQATFFQNLTIYALIAVFTLLALGMLVFLFTVLRRVNRPLSGHTSALRNHDPYDLNFQLNDKRGVPEMRELAQAFNGQNQQVNSLIDSVGETAAFLNEHAGGLSETAAELDKTAALTQEQAEQTNAQAQQLASNMGTLNVAMEEMQQAIRQISESANSASLVAAEAVTTVGQASEVITTLEASSQGIGEITQSITSIAEQTNLLALNATIEAARAGDAGKGFAVVAGEVKDLAAQTANATADITQRVASIQEDSAKATEAIAQISEIIERINDSQTTIASAVEQQTATTNEMSAVVQGAAGTTQQIVGAIGSVSESAQQSAAGARSTLEAGQAVAQSSQGLTDLVSPYHR</sequence>
<evidence type="ECO:0000313" key="7">
    <source>
        <dbReference type="EMBL" id="NMW64061.1"/>
    </source>
</evidence>
<evidence type="ECO:0000256" key="5">
    <source>
        <dbReference type="SAM" id="Phobius"/>
    </source>
</evidence>
<evidence type="ECO:0000256" key="1">
    <source>
        <dbReference type="ARBA" id="ARBA00023224"/>
    </source>
</evidence>
<dbReference type="EMBL" id="JABCUS010000005">
    <property type="protein sequence ID" value="NMX02916.1"/>
    <property type="molecule type" value="Genomic_DNA"/>
</dbReference>
<feature type="domain" description="Methyl-accepting transducer" evidence="6">
    <location>
        <begin position="302"/>
        <end position="538"/>
    </location>
</feature>
<proteinExistence type="inferred from homology"/>
<dbReference type="GO" id="GO:0007165">
    <property type="term" value="P:signal transduction"/>
    <property type="evidence" value="ECO:0007669"/>
    <property type="project" value="UniProtKB-KW"/>
</dbReference>
<evidence type="ECO:0000313" key="10">
    <source>
        <dbReference type="Proteomes" id="UP000578252"/>
    </source>
</evidence>
<dbReference type="InterPro" id="IPR004089">
    <property type="entry name" value="MCPsignal_dom"/>
</dbReference>
<evidence type="ECO:0000259" key="6">
    <source>
        <dbReference type="PROSITE" id="PS50111"/>
    </source>
</evidence>
<evidence type="ECO:0000313" key="8">
    <source>
        <dbReference type="EMBL" id="NMX02916.1"/>
    </source>
</evidence>
<feature type="coiled-coil region" evidence="4">
    <location>
        <begin position="310"/>
        <end position="337"/>
    </location>
</feature>
<dbReference type="AlphaFoldDB" id="A0A7Y0USH4"/>
<dbReference type="PANTHER" id="PTHR32089">
    <property type="entry name" value="METHYL-ACCEPTING CHEMOTAXIS PROTEIN MCPB"/>
    <property type="match status" value="1"/>
</dbReference>
<dbReference type="Gene3D" id="1.10.287.950">
    <property type="entry name" value="Methyl-accepting chemotaxis protein"/>
    <property type="match status" value="1"/>
</dbReference>
<keyword evidence="4" id="KW-0175">Coiled coil</keyword>
<dbReference type="PROSITE" id="PS50111">
    <property type="entry name" value="CHEMOTAXIS_TRANSDUC_2"/>
    <property type="match status" value="1"/>
</dbReference>
<evidence type="ECO:0000256" key="3">
    <source>
        <dbReference type="PROSITE-ProRule" id="PRU00284"/>
    </source>
</evidence>
<dbReference type="InterPro" id="IPR004090">
    <property type="entry name" value="Chemotax_Me-accpt_rcpt"/>
</dbReference>
<dbReference type="GO" id="GO:0016020">
    <property type="term" value="C:membrane"/>
    <property type="evidence" value="ECO:0007669"/>
    <property type="project" value="InterPro"/>
</dbReference>